<name>A0A914P5Y1_9BILA</name>
<organism evidence="2 3">
    <name type="scientific">Panagrolaimus davidi</name>
    <dbReference type="NCBI Taxonomy" id="227884"/>
    <lineage>
        <taxon>Eukaryota</taxon>
        <taxon>Metazoa</taxon>
        <taxon>Ecdysozoa</taxon>
        <taxon>Nematoda</taxon>
        <taxon>Chromadorea</taxon>
        <taxon>Rhabditida</taxon>
        <taxon>Tylenchina</taxon>
        <taxon>Panagrolaimomorpha</taxon>
        <taxon>Panagrolaimoidea</taxon>
        <taxon>Panagrolaimidae</taxon>
        <taxon>Panagrolaimus</taxon>
    </lineage>
</organism>
<accession>A0A914P5Y1</accession>
<keyword evidence="1" id="KW-1133">Transmembrane helix</keyword>
<keyword evidence="1" id="KW-0472">Membrane</keyword>
<dbReference type="WBParaSite" id="PDA_v2.g13326.t1">
    <property type="protein sequence ID" value="PDA_v2.g13326.t1"/>
    <property type="gene ID" value="PDA_v2.g13326"/>
</dbReference>
<dbReference type="AlphaFoldDB" id="A0A914P5Y1"/>
<dbReference type="Proteomes" id="UP000887578">
    <property type="component" value="Unplaced"/>
</dbReference>
<proteinExistence type="predicted"/>
<protein>
    <submittedName>
        <fullName evidence="3">ATP synthase F0 subunit 8</fullName>
    </submittedName>
</protein>
<feature type="transmembrane region" description="Helical" evidence="1">
    <location>
        <begin position="16"/>
        <end position="36"/>
    </location>
</feature>
<keyword evidence="1" id="KW-0812">Transmembrane</keyword>
<keyword evidence="2" id="KW-1185">Reference proteome</keyword>
<evidence type="ECO:0000256" key="1">
    <source>
        <dbReference type="SAM" id="Phobius"/>
    </source>
</evidence>
<reference evidence="3" key="1">
    <citation type="submission" date="2022-11" db="UniProtKB">
        <authorList>
            <consortium name="WormBaseParasite"/>
        </authorList>
    </citation>
    <scope>IDENTIFICATION</scope>
</reference>
<evidence type="ECO:0000313" key="2">
    <source>
        <dbReference type="Proteomes" id="UP000887578"/>
    </source>
</evidence>
<sequence length="81" mass="9729">MVDVNLPLAFRENANLFYAISYFYTLLVSVLIWSIWRFVKAILSLKPENIKLKAEERLAKYYNAEIRQFKQIERIQKCELN</sequence>
<evidence type="ECO:0000313" key="3">
    <source>
        <dbReference type="WBParaSite" id="PDA_v2.g13326.t1"/>
    </source>
</evidence>